<proteinExistence type="predicted"/>
<reference evidence="2" key="1">
    <citation type="submission" date="2019-11" db="UniProtKB">
        <authorList>
            <consortium name="WormBaseParasite"/>
        </authorList>
    </citation>
    <scope>IDENTIFICATION</scope>
</reference>
<protein>
    <submittedName>
        <fullName evidence="2">Small, acid-soluble spore protein gamma-type</fullName>
    </submittedName>
</protein>
<accession>A0A5K3EZL4</accession>
<feature type="region of interest" description="Disordered" evidence="1">
    <location>
        <begin position="1"/>
        <end position="44"/>
    </location>
</feature>
<organism evidence="2">
    <name type="scientific">Mesocestoides corti</name>
    <name type="common">Flatworm</name>
    <dbReference type="NCBI Taxonomy" id="53468"/>
    <lineage>
        <taxon>Eukaryota</taxon>
        <taxon>Metazoa</taxon>
        <taxon>Spiralia</taxon>
        <taxon>Lophotrochozoa</taxon>
        <taxon>Platyhelminthes</taxon>
        <taxon>Cestoda</taxon>
        <taxon>Eucestoda</taxon>
        <taxon>Cyclophyllidea</taxon>
        <taxon>Mesocestoididae</taxon>
        <taxon>Mesocestoides</taxon>
    </lineage>
</organism>
<evidence type="ECO:0000256" key="1">
    <source>
        <dbReference type="SAM" id="MobiDB-lite"/>
    </source>
</evidence>
<sequence>MNDAPGTESQSAHEFSASIAVARNGPAGEQNNQNKDIQRPCFPS</sequence>
<dbReference type="WBParaSite" id="MCU_003754-RA">
    <property type="protein sequence ID" value="MCU_003754-RA"/>
    <property type="gene ID" value="MCU_003754"/>
</dbReference>
<evidence type="ECO:0000313" key="2">
    <source>
        <dbReference type="WBParaSite" id="MCU_003754-RA"/>
    </source>
</evidence>
<dbReference type="AlphaFoldDB" id="A0A5K3EZL4"/>
<name>A0A5K3EZL4_MESCO</name>